<comment type="caution">
    <text evidence="2">The sequence shown here is derived from an EMBL/GenBank/DDBJ whole genome shotgun (WGS) entry which is preliminary data.</text>
</comment>
<dbReference type="OrthoDB" id="9011872at2"/>
<evidence type="ECO:0000313" key="2">
    <source>
        <dbReference type="EMBL" id="SIT44375.1"/>
    </source>
</evidence>
<proteinExistence type="predicted"/>
<accession>A0A1N7SAI2</accession>
<dbReference type="RefSeq" id="WP_087736194.1">
    <property type="nucleotide sequence ID" value="NZ_CYGY02000039.1"/>
</dbReference>
<dbReference type="Proteomes" id="UP000195569">
    <property type="component" value="Unassembled WGS sequence"/>
</dbReference>
<organism evidence="2 3">
    <name type="scientific">Paraburkholderia piptadeniae</name>
    <dbReference type="NCBI Taxonomy" id="1701573"/>
    <lineage>
        <taxon>Bacteria</taxon>
        <taxon>Pseudomonadati</taxon>
        <taxon>Pseudomonadota</taxon>
        <taxon>Betaproteobacteria</taxon>
        <taxon>Burkholderiales</taxon>
        <taxon>Burkholderiaceae</taxon>
        <taxon>Paraburkholderia</taxon>
    </lineage>
</organism>
<sequence>MNHELETTENIDLECSEQQHGDGAETHGAPMHSRANWAWAGATEHYDWMDSHGPFATLD</sequence>
<reference evidence="2" key="1">
    <citation type="submission" date="2016-12" db="EMBL/GenBank/DDBJ databases">
        <authorList>
            <person name="Moulin L."/>
        </authorList>
    </citation>
    <scope>NUCLEOTIDE SEQUENCE [LARGE SCALE GENOMIC DNA]</scope>
    <source>
        <strain evidence="2">STM 7183</strain>
    </source>
</reference>
<feature type="region of interest" description="Disordered" evidence="1">
    <location>
        <begin position="1"/>
        <end position="30"/>
    </location>
</feature>
<evidence type="ECO:0000256" key="1">
    <source>
        <dbReference type="SAM" id="MobiDB-lite"/>
    </source>
</evidence>
<protein>
    <submittedName>
        <fullName evidence="2">Uncharacterized protein</fullName>
    </submittedName>
</protein>
<evidence type="ECO:0000313" key="3">
    <source>
        <dbReference type="Proteomes" id="UP000195569"/>
    </source>
</evidence>
<dbReference type="EMBL" id="CYGY02000039">
    <property type="protein sequence ID" value="SIT44375.1"/>
    <property type="molecule type" value="Genomic_DNA"/>
</dbReference>
<dbReference type="AlphaFoldDB" id="A0A1N7SAI2"/>
<gene>
    <name evidence="2" type="ORF">BN2476_390041</name>
</gene>
<keyword evidence="3" id="KW-1185">Reference proteome</keyword>
<name>A0A1N7SAI2_9BURK</name>